<accession>A0A3E2HQI9</accession>
<proteinExistence type="predicted"/>
<evidence type="ECO:0000256" key="1">
    <source>
        <dbReference type="SAM" id="MobiDB-lite"/>
    </source>
</evidence>
<name>A0A3E2HQI9_SCYLI</name>
<feature type="non-terminal residue" evidence="2">
    <location>
        <position position="1"/>
    </location>
</feature>
<protein>
    <recommendedName>
        <fullName evidence="4">DUF4939 domain-containing protein</fullName>
    </recommendedName>
</protein>
<sequence>MNQDLETNTLVDNNNEQQPEEGSEEGFEEESEEGSEEVSEESSEDNSEEDQGENQTIEEINIQQGVLEKVVIPPKQTIRSTEGSTVGELSRAAGKKPAPPLPKPDSEPVPRAPSPDPDPDSKPKDNTEQVPMATPREVKITRPDLFYEDKKKLKAYLAQTRTYLVLNDHLLPGDTHKVLWASMYLRGVAETWFQPFKDK</sequence>
<evidence type="ECO:0008006" key="4">
    <source>
        <dbReference type="Google" id="ProtNLM"/>
    </source>
</evidence>
<feature type="compositionally biased region" description="Acidic residues" evidence="1">
    <location>
        <begin position="18"/>
        <end position="52"/>
    </location>
</feature>
<feature type="compositionally biased region" description="Polar residues" evidence="1">
    <location>
        <begin position="1"/>
        <end position="13"/>
    </location>
</feature>
<organism evidence="2 3">
    <name type="scientific">Scytalidium lignicola</name>
    <name type="common">Hyphomycete</name>
    <dbReference type="NCBI Taxonomy" id="5539"/>
    <lineage>
        <taxon>Eukaryota</taxon>
        <taxon>Fungi</taxon>
        <taxon>Dikarya</taxon>
        <taxon>Ascomycota</taxon>
        <taxon>Pezizomycotina</taxon>
        <taxon>Leotiomycetes</taxon>
        <taxon>Leotiomycetes incertae sedis</taxon>
        <taxon>Scytalidium</taxon>
    </lineage>
</organism>
<dbReference type="EMBL" id="NCSJ02000007">
    <property type="protein sequence ID" value="RFU35532.1"/>
    <property type="molecule type" value="Genomic_DNA"/>
</dbReference>
<evidence type="ECO:0000313" key="2">
    <source>
        <dbReference type="EMBL" id="RFU35532.1"/>
    </source>
</evidence>
<dbReference type="AlphaFoldDB" id="A0A3E2HQI9"/>
<feature type="region of interest" description="Disordered" evidence="1">
    <location>
        <begin position="1"/>
        <end position="137"/>
    </location>
</feature>
<feature type="non-terminal residue" evidence="2">
    <location>
        <position position="199"/>
    </location>
</feature>
<reference evidence="2 3" key="1">
    <citation type="submission" date="2018-05" db="EMBL/GenBank/DDBJ databases">
        <title>Draft genome sequence of Scytalidium lignicola DSM 105466, a ubiquitous saprotrophic fungus.</title>
        <authorList>
            <person name="Buettner E."/>
            <person name="Gebauer A.M."/>
            <person name="Hofrichter M."/>
            <person name="Liers C."/>
            <person name="Kellner H."/>
        </authorList>
    </citation>
    <scope>NUCLEOTIDE SEQUENCE [LARGE SCALE GENOMIC DNA]</scope>
    <source>
        <strain evidence="2 3">DSM 105466</strain>
    </source>
</reference>
<keyword evidence="3" id="KW-1185">Reference proteome</keyword>
<dbReference type="OrthoDB" id="3686619at2759"/>
<evidence type="ECO:0000313" key="3">
    <source>
        <dbReference type="Proteomes" id="UP000258309"/>
    </source>
</evidence>
<dbReference type="Proteomes" id="UP000258309">
    <property type="component" value="Unassembled WGS sequence"/>
</dbReference>
<comment type="caution">
    <text evidence="2">The sequence shown here is derived from an EMBL/GenBank/DDBJ whole genome shotgun (WGS) entry which is preliminary data.</text>
</comment>
<gene>
    <name evidence="2" type="ORF">B7463_g806</name>
</gene>